<dbReference type="Gene3D" id="3.30.450.150">
    <property type="entry name" value="Haem-degrading domain"/>
    <property type="match status" value="1"/>
</dbReference>
<name>A0A4P6HIS9_9BACT</name>
<accession>A0A4P6HIS9</accession>
<proteinExistence type="predicted"/>
<dbReference type="AlphaFoldDB" id="A0A4P6HIS9"/>
<reference evidence="1 2" key="1">
    <citation type="submission" date="2018-02" db="EMBL/GenBank/DDBJ databases">
        <title>Genome sequence of Desulfovibrio carbinolicus DSM 3852.</title>
        <authorList>
            <person name="Wilbanks E."/>
            <person name="Skennerton C.T."/>
            <person name="Orphan V.J."/>
        </authorList>
    </citation>
    <scope>NUCLEOTIDE SEQUENCE [LARGE SCALE GENOMIC DNA]</scope>
    <source>
        <strain evidence="1 2">DSM 3852</strain>
    </source>
</reference>
<keyword evidence="2" id="KW-1185">Reference proteome</keyword>
<evidence type="ECO:0000313" key="2">
    <source>
        <dbReference type="Proteomes" id="UP000293296"/>
    </source>
</evidence>
<sequence length="132" mass="13054">MPVTLQAARRMIEAAKAKADTLGVPMVVAVVDAGGNLAALDRQDDALLVSIDLARDKAYSAVAVKADTAAIGSLSQPGAELFGLGRACGGRIVTFGGGLPILENGRVVGGIGVSGGSVAQDTTCAEAGLAAY</sequence>
<dbReference type="InterPro" id="IPR038084">
    <property type="entry name" value="PduO/GlcC-like_sf"/>
</dbReference>
<dbReference type="PANTHER" id="PTHR34309">
    <property type="entry name" value="SLR1406 PROTEIN"/>
    <property type="match status" value="1"/>
</dbReference>
<organism evidence="1 2">
    <name type="scientific">Solidesulfovibrio carbinolicus</name>
    <dbReference type="NCBI Taxonomy" id="296842"/>
    <lineage>
        <taxon>Bacteria</taxon>
        <taxon>Pseudomonadati</taxon>
        <taxon>Thermodesulfobacteriota</taxon>
        <taxon>Desulfovibrionia</taxon>
        <taxon>Desulfovibrionales</taxon>
        <taxon>Desulfovibrionaceae</taxon>
        <taxon>Solidesulfovibrio</taxon>
    </lineage>
</organism>
<dbReference type="EMBL" id="CP026538">
    <property type="protein sequence ID" value="QAZ66735.1"/>
    <property type="molecule type" value="Genomic_DNA"/>
</dbReference>
<dbReference type="KEGG" id="dcb:C3Y92_05550"/>
<dbReference type="OrthoDB" id="9815788at2"/>
<dbReference type="Pfam" id="PF03928">
    <property type="entry name" value="HbpS-like"/>
    <property type="match status" value="1"/>
</dbReference>
<dbReference type="InterPro" id="IPR005624">
    <property type="entry name" value="PduO/GlcC-like"/>
</dbReference>
<dbReference type="RefSeq" id="WP_129350394.1">
    <property type="nucleotide sequence ID" value="NZ_CP026538.1"/>
</dbReference>
<dbReference type="SUPFAM" id="SSF143744">
    <property type="entry name" value="GlcG-like"/>
    <property type="match status" value="1"/>
</dbReference>
<dbReference type="InterPro" id="IPR052517">
    <property type="entry name" value="GlcG_carb_metab_protein"/>
</dbReference>
<protein>
    <submittedName>
        <fullName evidence="1">DNA polymerase III subunit delta</fullName>
    </submittedName>
</protein>
<dbReference type="Proteomes" id="UP000293296">
    <property type="component" value="Chromosome"/>
</dbReference>
<dbReference type="PANTHER" id="PTHR34309:SF1">
    <property type="entry name" value="PROTEIN GLCG"/>
    <property type="match status" value="1"/>
</dbReference>
<gene>
    <name evidence="1" type="ORF">C3Y92_05550</name>
</gene>
<evidence type="ECO:0000313" key="1">
    <source>
        <dbReference type="EMBL" id="QAZ66735.1"/>
    </source>
</evidence>